<geneLocation type="plasmid" evidence="2 4">
    <name>pZXPA-20-602k</name>
</geneLocation>
<name>A0A1X0ZX59_PSEPU</name>
<gene>
    <name evidence="1" type="ORF">B7H17_24790</name>
    <name evidence="2" type="ORF">ID616_29860</name>
</gene>
<dbReference type="Proteomes" id="UP000516786">
    <property type="component" value="Plasmid pZXPA-20-602k"/>
</dbReference>
<dbReference type="Proteomes" id="UP000193675">
    <property type="component" value="Unassembled WGS sequence"/>
</dbReference>
<reference evidence="2 4" key="2">
    <citation type="submission" date="2020-09" db="EMBL/GenBank/DDBJ databases">
        <title>Co-existence of a novel multidrug-resistance efflux pump with carbapenem resistance gene blaVIM-2 in one megaplasmid in Pseudomonas putida.</title>
        <authorList>
            <person name="Peng K."/>
            <person name="Li R."/>
        </authorList>
    </citation>
    <scope>NUCLEOTIDE SEQUENCE [LARGE SCALE GENOMIC DNA]</scope>
    <source>
        <strain evidence="2 4">ZXPA-20</strain>
        <plasmid evidence="2 4">pZXPA-20-602k</plasmid>
    </source>
</reference>
<evidence type="ECO:0000313" key="1">
    <source>
        <dbReference type="EMBL" id="ORL58750.1"/>
    </source>
</evidence>
<keyword evidence="2" id="KW-0614">Plasmid</keyword>
<dbReference type="RefSeq" id="WP_084851751.1">
    <property type="nucleotide sequence ID" value="NZ_CP061724.1"/>
</dbReference>
<dbReference type="AlphaFoldDB" id="A0A1X0ZX59"/>
<dbReference type="EMBL" id="CP061724">
    <property type="protein sequence ID" value="QOD01439.1"/>
    <property type="molecule type" value="Genomic_DNA"/>
</dbReference>
<accession>A0A1X0ZX59</accession>
<proteinExistence type="predicted"/>
<dbReference type="EMBL" id="NBWC01000049">
    <property type="protein sequence ID" value="ORL58750.1"/>
    <property type="molecule type" value="Genomic_DNA"/>
</dbReference>
<evidence type="ECO:0000313" key="4">
    <source>
        <dbReference type="Proteomes" id="UP000516786"/>
    </source>
</evidence>
<organism evidence="1 3">
    <name type="scientific">Pseudomonas putida</name>
    <name type="common">Arthrobacter siderocapsulatus</name>
    <dbReference type="NCBI Taxonomy" id="303"/>
    <lineage>
        <taxon>Bacteria</taxon>
        <taxon>Pseudomonadati</taxon>
        <taxon>Pseudomonadota</taxon>
        <taxon>Gammaproteobacteria</taxon>
        <taxon>Pseudomonadales</taxon>
        <taxon>Pseudomonadaceae</taxon>
        <taxon>Pseudomonas</taxon>
    </lineage>
</organism>
<evidence type="ECO:0000313" key="3">
    <source>
        <dbReference type="Proteomes" id="UP000193675"/>
    </source>
</evidence>
<protein>
    <submittedName>
        <fullName evidence="1">Uncharacterized protein</fullName>
    </submittedName>
</protein>
<sequence length="93" mass="10570">MPMYLSGHWNHMFEGEEHERMTRVVIDVEAKKLVFAQVQRIRSIASSYTEALQPEMLDLADSIENANSDLFDDPSDFGLVVTEGIPEWASNLV</sequence>
<evidence type="ECO:0000313" key="2">
    <source>
        <dbReference type="EMBL" id="QOD01439.1"/>
    </source>
</evidence>
<reference evidence="1 3" key="1">
    <citation type="submission" date="2017-04" db="EMBL/GenBank/DDBJ databases">
        <title>Presence of VIM-2 positive Pseudomonas species in chickens and their surrounding environment.</title>
        <authorList>
            <person name="Zhang R."/>
        </authorList>
    </citation>
    <scope>NUCLEOTIDE SEQUENCE [LARGE SCALE GENOMIC DNA]</scope>
    <source>
        <strain evidence="1 3">DZ-C18</strain>
    </source>
</reference>